<keyword evidence="3" id="KW-1185">Reference proteome</keyword>
<feature type="region of interest" description="Disordered" evidence="1">
    <location>
        <begin position="57"/>
        <end position="119"/>
    </location>
</feature>
<reference evidence="2" key="2">
    <citation type="submission" date="2020-11" db="EMBL/GenBank/DDBJ databases">
        <authorList>
            <person name="McCartney M.A."/>
            <person name="Auch B."/>
            <person name="Kono T."/>
            <person name="Mallez S."/>
            <person name="Becker A."/>
            <person name="Gohl D.M."/>
            <person name="Silverstein K.A.T."/>
            <person name="Koren S."/>
            <person name="Bechman K.B."/>
            <person name="Herman A."/>
            <person name="Abrahante J.E."/>
            <person name="Garbe J."/>
        </authorList>
    </citation>
    <scope>NUCLEOTIDE SEQUENCE</scope>
    <source>
        <strain evidence="2">Duluth1</strain>
        <tissue evidence="2">Whole animal</tissue>
    </source>
</reference>
<dbReference type="AlphaFoldDB" id="A0A9D4HF25"/>
<organism evidence="2 3">
    <name type="scientific">Dreissena polymorpha</name>
    <name type="common">Zebra mussel</name>
    <name type="synonym">Mytilus polymorpha</name>
    <dbReference type="NCBI Taxonomy" id="45954"/>
    <lineage>
        <taxon>Eukaryota</taxon>
        <taxon>Metazoa</taxon>
        <taxon>Spiralia</taxon>
        <taxon>Lophotrochozoa</taxon>
        <taxon>Mollusca</taxon>
        <taxon>Bivalvia</taxon>
        <taxon>Autobranchia</taxon>
        <taxon>Heteroconchia</taxon>
        <taxon>Euheterodonta</taxon>
        <taxon>Imparidentia</taxon>
        <taxon>Neoheterodontei</taxon>
        <taxon>Myida</taxon>
        <taxon>Dreissenoidea</taxon>
        <taxon>Dreissenidae</taxon>
        <taxon>Dreissena</taxon>
    </lineage>
</organism>
<feature type="compositionally biased region" description="Low complexity" evidence="1">
    <location>
        <begin position="70"/>
        <end position="79"/>
    </location>
</feature>
<reference evidence="2" key="1">
    <citation type="journal article" date="2019" name="bioRxiv">
        <title>The Genome of the Zebra Mussel, Dreissena polymorpha: A Resource for Invasive Species Research.</title>
        <authorList>
            <person name="McCartney M.A."/>
            <person name="Auch B."/>
            <person name="Kono T."/>
            <person name="Mallez S."/>
            <person name="Zhang Y."/>
            <person name="Obille A."/>
            <person name="Becker A."/>
            <person name="Abrahante J.E."/>
            <person name="Garbe J."/>
            <person name="Badalamenti J.P."/>
            <person name="Herman A."/>
            <person name="Mangelson H."/>
            <person name="Liachko I."/>
            <person name="Sullivan S."/>
            <person name="Sone E.D."/>
            <person name="Koren S."/>
            <person name="Silverstein K.A.T."/>
            <person name="Beckman K.B."/>
            <person name="Gohl D.M."/>
        </authorList>
    </citation>
    <scope>NUCLEOTIDE SEQUENCE</scope>
    <source>
        <strain evidence="2">Duluth1</strain>
        <tissue evidence="2">Whole animal</tissue>
    </source>
</reference>
<dbReference type="EMBL" id="JAIWYP010000004">
    <property type="protein sequence ID" value="KAH3830732.1"/>
    <property type="molecule type" value="Genomic_DNA"/>
</dbReference>
<gene>
    <name evidence="2" type="ORF">DPMN_103983</name>
</gene>
<comment type="caution">
    <text evidence="2">The sequence shown here is derived from an EMBL/GenBank/DDBJ whole genome shotgun (WGS) entry which is preliminary data.</text>
</comment>
<evidence type="ECO:0000256" key="1">
    <source>
        <dbReference type="SAM" id="MobiDB-lite"/>
    </source>
</evidence>
<proteinExistence type="predicted"/>
<name>A0A9D4HF25_DREPO</name>
<sequence>MEVETRVVTCSPIKDLTTEAKPMEVDGTVVTCSPTKDLTSELQDTSAVGACSSNLDVSGMSTLQKDKGASSEGASSSSEDQSRVQWADARPKTYSRHDVEEPVRMVPMKNPEFSVRSAL</sequence>
<feature type="compositionally biased region" description="Basic and acidic residues" evidence="1">
    <location>
        <begin position="89"/>
        <end position="103"/>
    </location>
</feature>
<protein>
    <submittedName>
        <fullName evidence="2">Uncharacterized protein</fullName>
    </submittedName>
</protein>
<accession>A0A9D4HF25</accession>
<evidence type="ECO:0000313" key="2">
    <source>
        <dbReference type="EMBL" id="KAH3830732.1"/>
    </source>
</evidence>
<dbReference type="Proteomes" id="UP000828390">
    <property type="component" value="Unassembled WGS sequence"/>
</dbReference>
<evidence type="ECO:0000313" key="3">
    <source>
        <dbReference type="Proteomes" id="UP000828390"/>
    </source>
</evidence>